<protein>
    <submittedName>
        <fullName evidence="7">FUSC family protein</fullName>
    </submittedName>
</protein>
<keyword evidence="8" id="KW-1185">Reference proteome</keyword>
<evidence type="ECO:0000256" key="5">
    <source>
        <dbReference type="SAM" id="Phobius"/>
    </source>
</evidence>
<feature type="transmembrane region" description="Helical" evidence="5">
    <location>
        <begin position="122"/>
        <end position="138"/>
    </location>
</feature>
<dbReference type="RefSeq" id="WP_331208189.1">
    <property type="nucleotide sequence ID" value="NZ_JAZGQL010000008.1"/>
</dbReference>
<evidence type="ECO:0000313" key="8">
    <source>
        <dbReference type="Proteomes" id="UP001339911"/>
    </source>
</evidence>
<comment type="caution">
    <text evidence="7">The sequence shown here is derived from an EMBL/GenBank/DDBJ whole genome shotgun (WGS) entry which is preliminary data.</text>
</comment>
<dbReference type="Pfam" id="PF13515">
    <property type="entry name" value="FUSC_2"/>
    <property type="match status" value="1"/>
</dbReference>
<evidence type="ECO:0000256" key="3">
    <source>
        <dbReference type="ARBA" id="ARBA00022989"/>
    </source>
</evidence>
<dbReference type="Proteomes" id="UP001339911">
    <property type="component" value="Unassembled WGS sequence"/>
</dbReference>
<evidence type="ECO:0000256" key="1">
    <source>
        <dbReference type="ARBA" id="ARBA00004141"/>
    </source>
</evidence>
<evidence type="ECO:0000313" key="7">
    <source>
        <dbReference type="EMBL" id="MEE6307907.1"/>
    </source>
</evidence>
<evidence type="ECO:0000259" key="6">
    <source>
        <dbReference type="Pfam" id="PF13515"/>
    </source>
</evidence>
<evidence type="ECO:0000256" key="4">
    <source>
        <dbReference type="ARBA" id="ARBA00023136"/>
    </source>
</evidence>
<reference evidence="7 8" key="1">
    <citation type="submission" date="2024-01" db="EMBL/GenBank/DDBJ databases">
        <title>Genome insights into Plantactinospora veratri sp. nov.</title>
        <authorList>
            <person name="Wang L."/>
        </authorList>
    </citation>
    <scope>NUCLEOTIDE SEQUENCE [LARGE SCALE GENOMIC DNA]</scope>
    <source>
        <strain evidence="7 8">NEAU-FHS4</strain>
    </source>
</reference>
<feature type="transmembrane region" description="Helical" evidence="5">
    <location>
        <begin position="169"/>
        <end position="190"/>
    </location>
</feature>
<proteinExistence type="predicted"/>
<accession>A0ABU7SE64</accession>
<dbReference type="EMBL" id="JAZGQL010000008">
    <property type="protein sequence ID" value="MEE6307907.1"/>
    <property type="molecule type" value="Genomic_DNA"/>
</dbReference>
<feature type="transmembrane region" description="Helical" evidence="5">
    <location>
        <begin position="96"/>
        <end position="116"/>
    </location>
</feature>
<evidence type="ECO:0000256" key="2">
    <source>
        <dbReference type="ARBA" id="ARBA00022692"/>
    </source>
</evidence>
<name>A0ABU7SE64_9ACTN</name>
<keyword evidence="4 5" id="KW-0472">Membrane</keyword>
<dbReference type="InterPro" id="IPR049453">
    <property type="entry name" value="Memb_transporter_dom"/>
</dbReference>
<keyword evidence="2 5" id="KW-0812">Transmembrane</keyword>
<feature type="domain" description="Integral membrane bound transporter" evidence="6">
    <location>
        <begin position="60"/>
        <end position="183"/>
    </location>
</feature>
<gene>
    <name evidence="7" type="ORF">V1634_13850</name>
</gene>
<keyword evidence="3 5" id="KW-1133">Transmembrane helix</keyword>
<feature type="transmembrane region" description="Helical" evidence="5">
    <location>
        <begin position="71"/>
        <end position="89"/>
    </location>
</feature>
<sequence length="393" mass="42209">MALLRALRERAAPSTDADGRRIGAALAALRHHGQRSGVARLRRLRTYLVLAVQAGLAASLAWVISHELVGAAEPVFAPIIAVAVVATSIDRRLRRSLELMVGVTIGIGVGDLLIAVTGTGPWQIGVIVALAIMVAIVLRGSSSLITQAGGTAVLIASLTPMTQDLEVPRFVNAGIGGAVGLAVALLLLPLNPLRLVRRRAAPMFEQLTRQLAATTRALRNRDAEQAQDALHTLAGDRELRQLREALQAAREVVTYSPLRWSRRGTLAQYEEGAEHLEQAFRDSRGLVRRIASMIRDDEPVPDALPGAVERFGAAVRVLHRELSAGREADRTRAETLRAVAEAGRATQARLGFHGTAAVAQLRTMAYDLLRATGLDRSDARTLIRRTFATEPGG</sequence>
<comment type="subcellular location">
    <subcellularLocation>
        <location evidence="1">Membrane</location>
        <topology evidence="1">Multi-pass membrane protein</topology>
    </subcellularLocation>
</comment>
<feature type="transmembrane region" description="Helical" evidence="5">
    <location>
        <begin position="44"/>
        <end position="65"/>
    </location>
</feature>
<organism evidence="7 8">
    <name type="scientific">Plantactinospora veratri</name>
    <dbReference type="NCBI Taxonomy" id="1436122"/>
    <lineage>
        <taxon>Bacteria</taxon>
        <taxon>Bacillati</taxon>
        <taxon>Actinomycetota</taxon>
        <taxon>Actinomycetes</taxon>
        <taxon>Micromonosporales</taxon>
        <taxon>Micromonosporaceae</taxon>
        <taxon>Plantactinospora</taxon>
    </lineage>
</organism>